<name>A0ABS5F2A2_9PROT</name>
<dbReference type="InterPro" id="IPR003593">
    <property type="entry name" value="AAA+_ATPase"/>
</dbReference>
<evidence type="ECO:0000313" key="9">
    <source>
        <dbReference type="EMBL" id="MBR0666670.1"/>
    </source>
</evidence>
<organism evidence="9 10">
    <name type="scientific">Plastoroseomonas hellenica</name>
    <dbReference type="NCBI Taxonomy" id="2687306"/>
    <lineage>
        <taxon>Bacteria</taxon>
        <taxon>Pseudomonadati</taxon>
        <taxon>Pseudomonadota</taxon>
        <taxon>Alphaproteobacteria</taxon>
        <taxon>Acetobacterales</taxon>
        <taxon>Acetobacteraceae</taxon>
        <taxon>Plastoroseomonas</taxon>
    </lineage>
</organism>
<sequence>MDGSLTTPPTTTLDPPVLEVEDLRTVFLTDAGVVRAVDGVSFRVGAGETLGIVGESGSGKSVTALSLLRLLDEQARIVGGTIRFKGQDVLAMRPAELRAWRGDQAAMVFQDPMTGLNPVLRILRQVTEHIVSHGRMPPAEARQRGVGLLRRMGVAAPERAAASYPHQFSGGMRQRVMLAIGVANDPALLIADEPTTALDVTIQAQILDLLRGLNEEFGTAIVLVSHDLGVIASVCRRVVVMYAGEAVEEAATAEVLADPRHPYAWALVNAVPRLDAPIGARLTSIEGMPPDPLHLPQGCRFEPRCPFKIARCATEHPPMLEVAPGRRARCWVTADGRSLPRPAVPATPAAPAARDAAPPLLEARDLVKHFVLPRRSLFAPAEKVHAVNGVDIALGRGESLGVVGESGCGKSTLARLLTRLHEPTAGSVLFEGRDITHASPAALRPLRPRLQMVFQDPYASLNPRMTVGEILVEPILAHGRAASRQAARERVGELLTTVGLKPGFASRYPHEFSGGQRQRVSIARALALDPAAVVADEPVSALDVNVQAQVLNLMQDLQQRLGLSYLFIAHDLAVVRAFCDRVAVMYLGRIVEEGPAAEIFAAPLHPYTVALTSAIPEPGRQRVVLGGEPPSTLRLPEGCAFRARCPVARAACAEPPPLREVAPGRRAACHFPGDFAPHPTPVRSASLADHQRR</sequence>
<keyword evidence="6 9" id="KW-0067">ATP-binding</keyword>
<dbReference type="Proteomes" id="UP001196870">
    <property type="component" value="Unassembled WGS sequence"/>
</dbReference>
<keyword evidence="7" id="KW-0472">Membrane</keyword>
<evidence type="ECO:0000256" key="4">
    <source>
        <dbReference type="ARBA" id="ARBA00022475"/>
    </source>
</evidence>
<dbReference type="InterPro" id="IPR003439">
    <property type="entry name" value="ABC_transporter-like_ATP-bd"/>
</dbReference>
<dbReference type="NCBIfam" id="NF007739">
    <property type="entry name" value="PRK10419.1"/>
    <property type="match status" value="2"/>
</dbReference>
<evidence type="ECO:0000256" key="1">
    <source>
        <dbReference type="ARBA" id="ARBA00004417"/>
    </source>
</evidence>
<dbReference type="SUPFAM" id="SSF52540">
    <property type="entry name" value="P-loop containing nucleoside triphosphate hydrolases"/>
    <property type="match status" value="2"/>
</dbReference>
<accession>A0ABS5F2A2</accession>
<keyword evidence="4" id="KW-1003">Cell membrane</keyword>
<evidence type="ECO:0000256" key="3">
    <source>
        <dbReference type="ARBA" id="ARBA00022448"/>
    </source>
</evidence>
<dbReference type="GO" id="GO:0005524">
    <property type="term" value="F:ATP binding"/>
    <property type="evidence" value="ECO:0007669"/>
    <property type="project" value="UniProtKB-KW"/>
</dbReference>
<evidence type="ECO:0000259" key="8">
    <source>
        <dbReference type="PROSITE" id="PS50893"/>
    </source>
</evidence>
<reference evidence="10" key="1">
    <citation type="journal article" date="2021" name="Syst. Appl. Microbiol.">
        <title>Roseomonas hellenica sp. nov., isolated from roots of wild-growing Alkanna tinctoria.</title>
        <authorList>
            <person name="Rat A."/>
            <person name="Naranjo H.D."/>
            <person name="Lebbe L."/>
            <person name="Cnockaert M."/>
            <person name="Krigas N."/>
            <person name="Grigoriadou K."/>
            <person name="Maloupa E."/>
            <person name="Willems A."/>
        </authorList>
    </citation>
    <scope>NUCLEOTIDE SEQUENCE [LARGE SCALE GENOMIC DNA]</scope>
    <source>
        <strain evidence="10">LMG 31523</strain>
    </source>
</reference>
<dbReference type="CDD" id="cd03257">
    <property type="entry name" value="ABC_NikE_OppD_transporters"/>
    <property type="match status" value="2"/>
</dbReference>
<feature type="domain" description="ABC transporter" evidence="8">
    <location>
        <begin position="361"/>
        <end position="612"/>
    </location>
</feature>
<gene>
    <name evidence="9" type="ORF">GXW71_20090</name>
</gene>
<evidence type="ECO:0000256" key="5">
    <source>
        <dbReference type="ARBA" id="ARBA00022741"/>
    </source>
</evidence>
<keyword evidence="3" id="KW-0813">Transport</keyword>
<evidence type="ECO:0000256" key="6">
    <source>
        <dbReference type="ARBA" id="ARBA00022840"/>
    </source>
</evidence>
<dbReference type="PROSITE" id="PS00211">
    <property type="entry name" value="ABC_TRANSPORTER_1"/>
    <property type="match status" value="2"/>
</dbReference>
<keyword evidence="10" id="KW-1185">Reference proteome</keyword>
<protein>
    <submittedName>
        <fullName evidence="9">ABC transporter ATP-binding protein</fullName>
    </submittedName>
</protein>
<evidence type="ECO:0000256" key="7">
    <source>
        <dbReference type="ARBA" id="ARBA00023136"/>
    </source>
</evidence>
<dbReference type="RefSeq" id="WP_211854403.1">
    <property type="nucleotide sequence ID" value="NZ_JAAGBB010000025.1"/>
</dbReference>
<keyword evidence="5" id="KW-0547">Nucleotide-binding</keyword>
<dbReference type="Pfam" id="PF00005">
    <property type="entry name" value="ABC_tran"/>
    <property type="match status" value="2"/>
</dbReference>
<dbReference type="InterPro" id="IPR027417">
    <property type="entry name" value="P-loop_NTPase"/>
</dbReference>
<proteinExistence type="inferred from homology"/>
<dbReference type="InterPro" id="IPR050388">
    <property type="entry name" value="ABC_Ni/Peptide_Import"/>
</dbReference>
<dbReference type="InterPro" id="IPR017871">
    <property type="entry name" value="ABC_transporter-like_CS"/>
</dbReference>
<dbReference type="NCBIfam" id="TIGR01727">
    <property type="entry name" value="oligo_HPY"/>
    <property type="match status" value="2"/>
</dbReference>
<dbReference type="InterPro" id="IPR013563">
    <property type="entry name" value="Oligopep_ABC_C"/>
</dbReference>
<evidence type="ECO:0000313" key="10">
    <source>
        <dbReference type="Proteomes" id="UP001196870"/>
    </source>
</evidence>
<dbReference type="NCBIfam" id="NF008453">
    <property type="entry name" value="PRK11308.1"/>
    <property type="match status" value="2"/>
</dbReference>
<dbReference type="Gene3D" id="3.40.50.300">
    <property type="entry name" value="P-loop containing nucleotide triphosphate hydrolases"/>
    <property type="match status" value="2"/>
</dbReference>
<dbReference type="Pfam" id="PF08352">
    <property type="entry name" value="oligo_HPY"/>
    <property type="match status" value="2"/>
</dbReference>
<comment type="similarity">
    <text evidence="2">Belongs to the ABC transporter superfamily.</text>
</comment>
<dbReference type="PANTHER" id="PTHR43297:SF2">
    <property type="entry name" value="DIPEPTIDE TRANSPORT ATP-BINDING PROTEIN DPPD"/>
    <property type="match status" value="1"/>
</dbReference>
<feature type="domain" description="ABC transporter" evidence="8">
    <location>
        <begin position="18"/>
        <end position="268"/>
    </location>
</feature>
<comment type="subcellular location">
    <subcellularLocation>
        <location evidence="1">Cell inner membrane</location>
        <topology evidence="1">Peripheral membrane protein</topology>
    </subcellularLocation>
</comment>
<evidence type="ECO:0000256" key="2">
    <source>
        <dbReference type="ARBA" id="ARBA00005417"/>
    </source>
</evidence>
<dbReference type="EMBL" id="JAAGBB010000025">
    <property type="protein sequence ID" value="MBR0666670.1"/>
    <property type="molecule type" value="Genomic_DNA"/>
</dbReference>
<dbReference type="PANTHER" id="PTHR43297">
    <property type="entry name" value="OLIGOPEPTIDE TRANSPORT ATP-BINDING PROTEIN APPD"/>
    <property type="match status" value="1"/>
</dbReference>
<comment type="caution">
    <text evidence="9">The sequence shown here is derived from an EMBL/GenBank/DDBJ whole genome shotgun (WGS) entry which is preliminary data.</text>
</comment>
<dbReference type="SMART" id="SM00382">
    <property type="entry name" value="AAA"/>
    <property type="match status" value="2"/>
</dbReference>
<dbReference type="PROSITE" id="PS50893">
    <property type="entry name" value="ABC_TRANSPORTER_2"/>
    <property type="match status" value="2"/>
</dbReference>